<dbReference type="GO" id="GO:0016020">
    <property type="term" value="C:membrane"/>
    <property type="evidence" value="ECO:0007669"/>
    <property type="project" value="UniProtKB-SubCell"/>
</dbReference>
<evidence type="ECO:0008006" key="9">
    <source>
        <dbReference type="Google" id="ProtNLM"/>
    </source>
</evidence>
<dbReference type="OrthoDB" id="9766860at2"/>
<accession>A0A0A2SXB1</accession>
<dbReference type="RefSeq" id="WP_035887210.1">
    <property type="nucleotide sequence ID" value="NZ_JNCF01000005.1"/>
</dbReference>
<dbReference type="InterPro" id="IPR042217">
    <property type="entry name" value="T4SS_VirB10/TrbI"/>
</dbReference>
<evidence type="ECO:0000256" key="4">
    <source>
        <dbReference type="ARBA" id="ARBA00022989"/>
    </source>
</evidence>
<keyword evidence="8" id="KW-1185">Reference proteome</keyword>
<comment type="similarity">
    <text evidence="2">Belongs to the TrbI/VirB10 family.</text>
</comment>
<dbReference type="Gene3D" id="2.40.128.260">
    <property type="entry name" value="Type IV secretion system, VirB10/TraB/TrbI"/>
    <property type="match status" value="2"/>
</dbReference>
<dbReference type="Pfam" id="PF03743">
    <property type="entry name" value="TrbI"/>
    <property type="match status" value="1"/>
</dbReference>
<dbReference type="AlphaFoldDB" id="A0A0A2SXB1"/>
<name>A0A0A2SXB1_9GAMM</name>
<evidence type="ECO:0000313" key="8">
    <source>
        <dbReference type="Proteomes" id="UP000054422"/>
    </source>
</evidence>
<comment type="caution">
    <text evidence="7">The sequence shown here is derived from an EMBL/GenBank/DDBJ whole genome shotgun (WGS) entry which is preliminary data.</text>
</comment>
<evidence type="ECO:0000256" key="1">
    <source>
        <dbReference type="ARBA" id="ARBA00004167"/>
    </source>
</evidence>
<evidence type="ECO:0000313" key="7">
    <source>
        <dbReference type="EMBL" id="KGP64079.1"/>
    </source>
</evidence>
<proteinExistence type="inferred from homology"/>
<dbReference type="STRING" id="1498499.EP47_07985"/>
<gene>
    <name evidence="7" type="ORF">EP47_07985</name>
</gene>
<evidence type="ECO:0000256" key="6">
    <source>
        <dbReference type="SAM" id="Phobius"/>
    </source>
</evidence>
<keyword evidence="3 6" id="KW-0812">Transmembrane</keyword>
<protein>
    <recommendedName>
        <fullName evidence="9">Conjugal transfer protein TrbI</fullName>
    </recommendedName>
</protein>
<comment type="subcellular location">
    <subcellularLocation>
        <location evidence="1">Membrane</location>
        <topology evidence="1">Single-pass membrane protein</topology>
    </subcellularLocation>
</comment>
<reference evidence="7 8" key="1">
    <citation type="submission" date="2014-05" db="EMBL/GenBank/DDBJ databases">
        <authorList>
            <person name="Rizzardi K."/>
            <person name="Winiecka-Krusnell J."/>
            <person name="Ramliden M."/>
            <person name="Alm E."/>
            <person name="Andersson S."/>
            <person name="Byfors S."/>
        </authorList>
    </citation>
    <scope>NUCLEOTIDE SEQUENCE [LARGE SCALE GENOMIC DNA]</scope>
    <source>
        <strain evidence="7 8">LEGN</strain>
    </source>
</reference>
<evidence type="ECO:0000256" key="5">
    <source>
        <dbReference type="ARBA" id="ARBA00023136"/>
    </source>
</evidence>
<organism evidence="7 8">
    <name type="scientific">Legionella norrlandica</name>
    <dbReference type="NCBI Taxonomy" id="1498499"/>
    <lineage>
        <taxon>Bacteria</taxon>
        <taxon>Pseudomonadati</taxon>
        <taxon>Pseudomonadota</taxon>
        <taxon>Gammaproteobacteria</taxon>
        <taxon>Legionellales</taxon>
        <taxon>Legionellaceae</taxon>
        <taxon>Legionella</taxon>
    </lineage>
</organism>
<dbReference type="Proteomes" id="UP000054422">
    <property type="component" value="Unassembled WGS sequence"/>
</dbReference>
<dbReference type="InterPro" id="IPR005498">
    <property type="entry name" value="T4SS_VirB10/TraB/TrbI"/>
</dbReference>
<feature type="transmembrane region" description="Helical" evidence="6">
    <location>
        <begin position="31"/>
        <end position="49"/>
    </location>
</feature>
<dbReference type="CDD" id="cd16429">
    <property type="entry name" value="VirB10"/>
    <property type="match status" value="1"/>
</dbReference>
<sequence>MSMDDKKREDTLGNRTQVAKNPKHTAIKDKLLLAGVVVICIVIAIGGLLPKRKANAMNEPDEKQSLSMALNQNLELIAALKEKNAKAQSGYKGGDPRRPPLLKTMQTQTVSKETLARMNAPSTFFNSGSNEVVSQATGGEVQASKTLTGRDGNSEFLNQQNDITSVSAKRLPHPAMTVPAGEMIPATLETAINSELAGMVRAITTRDIFALEGSKLLIPKGSTLVGQFNTAITQGQSRIFVVWNRLQMTNGVIVTLNSPSSDPIGRSGQAADYIDRHFFERFGTGALLSVLGAYTATGGVNGQDEYNSRSQYRMNIASSFQQAANQTLQQDMQTRPTLQINQGAAINVFVAHDLDFYRVAGRA</sequence>
<evidence type="ECO:0000256" key="3">
    <source>
        <dbReference type="ARBA" id="ARBA00022692"/>
    </source>
</evidence>
<keyword evidence="4 6" id="KW-1133">Transmembrane helix</keyword>
<keyword evidence="5 6" id="KW-0472">Membrane</keyword>
<dbReference type="EMBL" id="JNCF01000005">
    <property type="protein sequence ID" value="KGP64079.1"/>
    <property type="molecule type" value="Genomic_DNA"/>
</dbReference>
<evidence type="ECO:0000256" key="2">
    <source>
        <dbReference type="ARBA" id="ARBA00010265"/>
    </source>
</evidence>